<dbReference type="Proteomes" id="UP001342314">
    <property type="component" value="Unassembled WGS sequence"/>
</dbReference>
<evidence type="ECO:0000313" key="2">
    <source>
        <dbReference type="Proteomes" id="UP001342314"/>
    </source>
</evidence>
<name>A0AAV5GTP6_9BASI</name>
<organism evidence="1 2">
    <name type="scientific">Rhodotorula paludigena</name>
    <dbReference type="NCBI Taxonomy" id="86838"/>
    <lineage>
        <taxon>Eukaryota</taxon>
        <taxon>Fungi</taxon>
        <taxon>Dikarya</taxon>
        <taxon>Basidiomycota</taxon>
        <taxon>Pucciniomycotina</taxon>
        <taxon>Microbotryomycetes</taxon>
        <taxon>Sporidiobolales</taxon>
        <taxon>Sporidiobolaceae</taxon>
        <taxon>Rhodotorula</taxon>
    </lineage>
</organism>
<keyword evidence="2" id="KW-1185">Reference proteome</keyword>
<dbReference type="EMBL" id="BQKY01000013">
    <property type="protein sequence ID" value="GJN93314.1"/>
    <property type="molecule type" value="Genomic_DNA"/>
</dbReference>
<reference evidence="1 2" key="1">
    <citation type="submission" date="2021-12" db="EMBL/GenBank/DDBJ databases">
        <title>High titer production of polyol ester of fatty acids by Rhodotorula paludigena BS15 towards product separation-free biomass refinery.</title>
        <authorList>
            <person name="Mano J."/>
            <person name="Ono H."/>
            <person name="Tanaka T."/>
            <person name="Naito K."/>
            <person name="Sushida H."/>
            <person name="Ike M."/>
            <person name="Tokuyasu K."/>
            <person name="Kitaoka M."/>
        </authorList>
    </citation>
    <scope>NUCLEOTIDE SEQUENCE [LARGE SCALE GENOMIC DNA]</scope>
    <source>
        <strain evidence="1 2">BS15</strain>
    </source>
</reference>
<comment type="caution">
    <text evidence="1">The sequence shown here is derived from an EMBL/GenBank/DDBJ whole genome shotgun (WGS) entry which is preliminary data.</text>
</comment>
<evidence type="ECO:0000313" key="1">
    <source>
        <dbReference type="EMBL" id="GJN93314.1"/>
    </source>
</evidence>
<sequence length="98" mass="10859">MASHRRSPSPEPGQRTAAALNGMVDTVRLAADRSGLSEDLLRDVSTWVNRVKERIHQRFVGEHARPQDGEARGTAMSLNDAAEMVHWALLFTSENMSC</sequence>
<gene>
    <name evidence="1" type="ORF">Rhopal_006361-T1</name>
</gene>
<dbReference type="AlphaFoldDB" id="A0AAV5GTP6"/>
<proteinExistence type="predicted"/>
<protein>
    <submittedName>
        <fullName evidence="1">Uncharacterized protein</fullName>
    </submittedName>
</protein>
<accession>A0AAV5GTP6</accession>